<evidence type="ECO:0000256" key="1">
    <source>
        <dbReference type="SAM" id="MobiDB-lite"/>
    </source>
</evidence>
<protein>
    <submittedName>
        <fullName evidence="2">Uncharacterized protein</fullName>
    </submittedName>
</protein>
<accession>A0A2P2NIM7</accession>
<organism evidence="2">
    <name type="scientific">Rhizophora mucronata</name>
    <name type="common">Asiatic mangrove</name>
    <dbReference type="NCBI Taxonomy" id="61149"/>
    <lineage>
        <taxon>Eukaryota</taxon>
        <taxon>Viridiplantae</taxon>
        <taxon>Streptophyta</taxon>
        <taxon>Embryophyta</taxon>
        <taxon>Tracheophyta</taxon>
        <taxon>Spermatophyta</taxon>
        <taxon>Magnoliopsida</taxon>
        <taxon>eudicotyledons</taxon>
        <taxon>Gunneridae</taxon>
        <taxon>Pentapetalae</taxon>
        <taxon>rosids</taxon>
        <taxon>fabids</taxon>
        <taxon>Malpighiales</taxon>
        <taxon>Rhizophoraceae</taxon>
        <taxon>Rhizophora</taxon>
    </lineage>
</organism>
<proteinExistence type="predicted"/>
<feature type="region of interest" description="Disordered" evidence="1">
    <location>
        <begin position="1"/>
        <end position="30"/>
    </location>
</feature>
<feature type="compositionally biased region" description="Polar residues" evidence="1">
    <location>
        <begin position="1"/>
        <end position="14"/>
    </location>
</feature>
<evidence type="ECO:0000313" key="2">
    <source>
        <dbReference type="EMBL" id="MBX42309.1"/>
    </source>
</evidence>
<dbReference type="EMBL" id="GGEC01061825">
    <property type="protein sequence ID" value="MBX42309.1"/>
    <property type="molecule type" value="Transcribed_RNA"/>
</dbReference>
<reference evidence="2" key="1">
    <citation type="submission" date="2018-02" db="EMBL/GenBank/DDBJ databases">
        <title>Rhizophora mucronata_Transcriptome.</title>
        <authorList>
            <person name="Meera S.P."/>
            <person name="Sreeshan A."/>
            <person name="Augustine A."/>
        </authorList>
    </citation>
    <scope>NUCLEOTIDE SEQUENCE</scope>
    <source>
        <tissue evidence="2">Leaf</tissue>
    </source>
</reference>
<feature type="compositionally biased region" description="Basic and acidic residues" evidence="1">
    <location>
        <begin position="17"/>
        <end position="30"/>
    </location>
</feature>
<name>A0A2P2NIM7_RHIMU</name>
<sequence>MTTRSITRQNSRSFQIADKRNHVSEYQLKK</sequence>
<dbReference type="AlphaFoldDB" id="A0A2P2NIM7"/>